<evidence type="ECO:0000313" key="2">
    <source>
        <dbReference type="Proteomes" id="UP000249057"/>
    </source>
</evidence>
<sequence>MHTMRDFGPTQRTRDRGDKRRRAYFSDPRKASSQTNLDIVHRTKWHTLIHASLVALTVPLLAGDGPGMSYSEQHPLFVSRRTLNSIMRETSRRSSRCQDVAQGALENGGMLNHLSENRCDPPWEADFSRGKNHCMRLSSVKQVWIPIGR</sequence>
<reference evidence="1" key="1">
    <citation type="submission" date="2018-02" db="EMBL/GenBank/DDBJ databases">
        <title>The genomes of Aspergillus section Nigri reveals drivers in fungal speciation.</title>
        <authorList>
            <consortium name="DOE Joint Genome Institute"/>
            <person name="Vesth T.C."/>
            <person name="Nybo J."/>
            <person name="Theobald S."/>
            <person name="Brandl J."/>
            <person name="Frisvad J.C."/>
            <person name="Nielsen K.F."/>
            <person name="Lyhne E.K."/>
            <person name="Kogle M.E."/>
            <person name="Kuo A."/>
            <person name="Riley R."/>
            <person name="Clum A."/>
            <person name="Nolan M."/>
            <person name="Lipzen A."/>
            <person name="Salamov A."/>
            <person name="Henrissat B."/>
            <person name="Wiebenga A."/>
            <person name="De vries R.P."/>
            <person name="Grigoriev I.V."/>
            <person name="Mortensen U.H."/>
            <person name="Andersen M.R."/>
            <person name="Baker S.E."/>
        </authorList>
    </citation>
    <scope>NUCLEOTIDE SEQUENCE</scope>
    <source>
        <strain evidence="1">CBS 621.78</strain>
    </source>
</reference>
<evidence type="ECO:0000313" key="1">
    <source>
        <dbReference type="EMBL" id="RAH47457.1"/>
    </source>
</evidence>
<protein>
    <submittedName>
        <fullName evidence="1">Uncharacterized protein</fullName>
    </submittedName>
</protein>
<keyword evidence="2" id="KW-1185">Reference proteome</keyword>
<dbReference type="EMBL" id="KZ825330">
    <property type="protein sequence ID" value="RAH47457.1"/>
    <property type="molecule type" value="Genomic_DNA"/>
</dbReference>
<accession>A0ACD1GE05</accession>
<proteinExistence type="predicted"/>
<gene>
    <name evidence="1" type="ORF">BO95DRAFT_84778</name>
</gene>
<dbReference type="Proteomes" id="UP000249057">
    <property type="component" value="Unassembled WGS sequence"/>
</dbReference>
<name>A0ACD1GE05_9EURO</name>
<organism evidence="1 2">
    <name type="scientific">Aspergillus brunneoviolaceus CBS 621.78</name>
    <dbReference type="NCBI Taxonomy" id="1450534"/>
    <lineage>
        <taxon>Eukaryota</taxon>
        <taxon>Fungi</taxon>
        <taxon>Dikarya</taxon>
        <taxon>Ascomycota</taxon>
        <taxon>Pezizomycotina</taxon>
        <taxon>Eurotiomycetes</taxon>
        <taxon>Eurotiomycetidae</taxon>
        <taxon>Eurotiales</taxon>
        <taxon>Aspergillaceae</taxon>
        <taxon>Aspergillus</taxon>
        <taxon>Aspergillus subgen. Circumdati</taxon>
    </lineage>
</organism>